<accession>A0AA36B261</accession>
<organism evidence="2 3">
    <name type="scientific">Octopus vulgaris</name>
    <name type="common">Common octopus</name>
    <dbReference type="NCBI Taxonomy" id="6645"/>
    <lineage>
        <taxon>Eukaryota</taxon>
        <taxon>Metazoa</taxon>
        <taxon>Spiralia</taxon>
        <taxon>Lophotrochozoa</taxon>
        <taxon>Mollusca</taxon>
        <taxon>Cephalopoda</taxon>
        <taxon>Coleoidea</taxon>
        <taxon>Octopodiformes</taxon>
        <taxon>Octopoda</taxon>
        <taxon>Incirrata</taxon>
        <taxon>Octopodidae</taxon>
        <taxon>Octopus</taxon>
    </lineage>
</organism>
<protein>
    <submittedName>
        <fullName evidence="2">Uncharacterized protein</fullName>
    </submittedName>
</protein>
<gene>
    <name evidence="2" type="ORF">OCTVUL_1B020402</name>
</gene>
<evidence type="ECO:0000256" key="1">
    <source>
        <dbReference type="SAM" id="SignalP"/>
    </source>
</evidence>
<keyword evidence="3" id="KW-1185">Reference proteome</keyword>
<feature type="signal peptide" evidence="1">
    <location>
        <begin position="1"/>
        <end position="15"/>
    </location>
</feature>
<dbReference type="AlphaFoldDB" id="A0AA36B261"/>
<name>A0AA36B261_OCTVU</name>
<sequence>MSLAWFLVVISDIGSFVVVEDVVGIKLAGRCIGVDYFGDELDDICKCDLSETYKGVGGGYSYDSYYFCTDYVGEGYKGDGSEESNPYTLKYFDLSQSFR</sequence>
<dbReference type="EMBL" id="OX597820">
    <property type="protein sequence ID" value="CAI9725908.1"/>
    <property type="molecule type" value="Genomic_DNA"/>
</dbReference>
<keyword evidence="1" id="KW-0732">Signal</keyword>
<feature type="chain" id="PRO_5041394066" evidence="1">
    <location>
        <begin position="16"/>
        <end position="99"/>
    </location>
</feature>
<evidence type="ECO:0000313" key="2">
    <source>
        <dbReference type="EMBL" id="CAI9725908.1"/>
    </source>
</evidence>
<dbReference type="Proteomes" id="UP001162480">
    <property type="component" value="Chromosome 7"/>
</dbReference>
<proteinExistence type="predicted"/>
<evidence type="ECO:0000313" key="3">
    <source>
        <dbReference type="Proteomes" id="UP001162480"/>
    </source>
</evidence>
<reference evidence="2" key="1">
    <citation type="submission" date="2023-08" db="EMBL/GenBank/DDBJ databases">
        <authorList>
            <person name="Alioto T."/>
            <person name="Alioto T."/>
            <person name="Gomez Garrido J."/>
        </authorList>
    </citation>
    <scope>NUCLEOTIDE SEQUENCE</scope>
</reference>